<dbReference type="InterPro" id="IPR036116">
    <property type="entry name" value="FN3_sf"/>
</dbReference>
<evidence type="ECO:0000313" key="3">
    <source>
        <dbReference type="EMBL" id="KAI7839969.1"/>
    </source>
</evidence>
<dbReference type="SMART" id="SM00060">
    <property type="entry name" value="FN3"/>
    <property type="match status" value="1"/>
</dbReference>
<proteinExistence type="predicted"/>
<organism evidence="3 4">
    <name type="scientific">Chlorella ohadii</name>
    <dbReference type="NCBI Taxonomy" id="2649997"/>
    <lineage>
        <taxon>Eukaryota</taxon>
        <taxon>Viridiplantae</taxon>
        <taxon>Chlorophyta</taxon>
        <taxon>core chlorophytes</taxon>
        <taxon>Trebouxiophyceae</taxon>
        <taxon>Chlorellales</taxon>
        <taxon>Chlorellaceae</taxon>
        <taxon>Chlorella clade</taxon>
        <taxon>Chlorella</taxon>
    </lineage>
</organism>
<dbReference type="InterPro" id="IPR003961">
    <property type="entry name" value="FN3_dom"/>
</dbReference>
<dbReference type="Gene3D" id="2.60.40.10">
    <property type="entry name" value="Immunoglobulins"/>
    <property type="match status" value="1"/>
</dbReference>
<evidence type="ECO:0000313" key="4">
    <source>
        <dbReference type="Proteomes" id="UP001205105"/>
    </source>
</evidence>
<keyword evidence="4" id="KW-1185">Reference proteome</keyword>
<protein>
    <recommendedName>
        <fullName evidence="2">Fibronectin type-III domain-containing protein</fullName>
    </recommendedName>
</protein>
<dbReference type="Pfam" id="PF00041">
    <property type="entry name" value="fn3"/>
    <property type="match status" value="1"/>
</dbReference>
<dbReference type="AlphaFoldDB" id="A0AAD5DT64"/>
<feature type="chain" id="PRO_5042154030" description="Fibronectin type-III domain-containing protein" evidence="1">
    <location>
        <begin position="23"/>
        <end position="264"/>
    </location>
</feature>
<evidence type="ECO:0000259" key="2">
    <source>
        <dbReference type="PROSITE" id="PS50853"/>
    </source>
</evidence>
<comment type="caution">
    <text evidence="3">The sequence shown here is derived from an EMBL/GenBank/DDBJ whole genome shotgun (WGS) entry which is preliminary data.</text>
</comment>
<dbReference type="InterPro" id="IPR013783">
    <property type="entry name" value="Ig-like_fold"/>
</dbReference>
<dbReference type="PROSITE" id="PS50853">
    <property type="entry name" value="FN3"/>
    <property type="match status" value="1"/>
</dbReference>
<sequence length="264" mass="26815">MRRSGLVLLAVALLGAAGATHAQLLGFGWRGREPTSCTARAPPQPAELKASVVSEGSVALSWTAGDAAAPTPTGPACVSGYSILVTVTGQPAKDGKKFTTKTTSAAINNLVPSQRYTVEVTAVSSRGFADSPPATLTSLRPTRAAGAAFAAGDKRPAAALEGWQCVAREGYNVCSAGKAGLCEPVTCADIAHLGRCAAPYLRVQDWAARTITQHCAAECGGCAAAGAAKLDAADFLAPVNEYCCAFEAGQYFSTKAPAGALPDL</sequence>
<dbReference type="Proteomes" id="UP001205105">
    <property type="component" value="Unassembled WGS sequence"/>
</dbReference>
<feature type="domain" description="Fibronectin type-III" evidence="2">
    <location>
        <begin position="44"/>
        <end position="145"/>
    </location>
</feature>
<name>A0AAD5DT64_9CHLO</name>
<dbReference type="SUPFAM" id="SSF49265">
    <property type="entry name" value="Fibronectin type III"/>
    <property type="match status" value="1"/>
</dbReference>
<evidence type="ECO:0000256" key="1">
    <source>
        <dbReference type="SAM" id="SignalP"/>
    </source>
</evidence>
<dbReference type="EMBL" id="JADXDR010000088">
    <property type="protein sequence ID" value="KAI7839969.1"/>
    <property type="molecule type" value="Genomic_DNA"/>
</dbReference>
<gene>
    <name evidence="3" type="ORF">COHA_006290</name>
</gene>
<dbReference type="CDD" id="cd00063">
    <property type="entry name" value="FN3"/>
    <property type="match status" value="1"/>
</dbReference>
<keyword evidence="1" id="KW-0732">Signal</keyword>
<reference evidence="3" key="1">
    <citation type="submission" date="2020-11" db="EMBL/GenBank/DDBJ databases">
        <title>Chlorella ohadii genome sequencing and assembly.</title>
        <authorList>
            <person name="Murik O."/>
            <person name="Treves H."/>
            <person name="Kedem I."/>
            <person name="Shotland Y."/>
            <person name="Kaplan A."/>
        </authorList>
    </citation>
    <scope>NUCLEOTIDE SEQUENCE</scope>
    <source>
        <strain evidence="3">1</strain>
    </source>
</reference>
<accession>A0AAD5DT64</accession>
<feature type="signal peptide" evidence="1">
    <location>
        <begin position="1"/>
        <end position="22"/>
    </location>
</feature>